<name>A0A0C9Z9V8_9AGAM</name>
<keyword evidence="2" id="KW-1185">Reference proteome</keyword>
<dbReference type="Proteomes" id="UP000054018">
    <property type="component" value="Unassembled WGS sequence"/>
</dbReference>
<organism evidence="1 2">
    <name type="scientific">Pisolithus microcarpus 441</name>
    <dbReference type="NCBI Taxonomy" id="765257"/>
    <lineage>
        <taxon>Eukaryota</taxon>
        <taxon>Fungi</taxon>
        <taxon>Dikarya</taxon>
        <taxon>Basidiomycota</taxon>
        <taxon>Agaricomycotina</taxon>
        <taxon>Agaricomycetes</taxon>
        <taxon>Agaricomycetidae</taxon>
        <taxon>Boletales</taxon>
        <taxon>Sclerodermatineae</taxon>
        <taxon>Pisolithaceae</taxon>
        <taxon>Pisolithus</taxon>
    </lineage>
</organism>
<proteinExistence type="predicted"/>
<evidence type="ECO:0000313" key="2">
    <source>
        <dbReference type="Proteomes" id="UP000054018"/>
    </source>
</evidence>
<dbReference type="InterPro" id="IPR011990">
    <property type="entry name" value="TPR-like_helical_dom_sf"/>
</dbReference>
<dbReference type="HOGENOM" id="CLU_1261975_0_0_1"/>
<reference evidence="2" key="2">
    <citation type="submission" date="2015-01" db="EMBL/GenBank/DDBJ databases">
        <title>Evolutionary Origins and Diversification of the Mycorrhizal Mutualists.</title>
        <authorList>
            <consortium name="DOE Joint Genome Institute"/>
            <consortium name="Mycorrhizal Genomics Consortium"/>
            <person name="Kohler A."/>
            <person name="Kuo A."/>
            <person name="Nagy L.G."/>
            <person name="Floudas D."/>
            <person name="Copeland A."/>
            <person name="Barry K.W."/>
            <person name="Cichocki N."/>
            <person name="Veneault-Fourrey C."/>
            <person name="LaButti K."/>
            <person name="Lindquist E.A."/>
            <person name="Lipzen A."/>
            <person name="Lundell T."/>
            <person name="Morin E."/>
            <person name="Murat C."/>
            <person name="Riley R."/>
            <person name="Ohm R."/>
            <person name="Sun H."/>
            <person name="Tunlid A."/>
            <person name="Henrissat B."/>
            <person name="Grigoriev I.V."/>
            <person name="Hibbett D.S."/>
            <person name="Martin F."/>
        </authorList>
    </citation>
    <scope>NUCLEOTIDE SEQUENCE [LARGE SCALE GENOMIC DNA]</scope>
    <source>
        <strain evidence="2">441</strain>
    </source>
</reference>
<evidence type="ECO:0000313" key="1">
    <source>
        <dbReference type="EMBL" id="KIK16718.1"/>
    </source>
</evidence>
<dbReference type="Gene3D" id="1.25.40.10">
    <property type="entry name" value="Tetratricopeptide repeat domain"/>
    <property type="match status" value="1"/>
</dbReference>
<sequence length="219" mass="24973">MDTVWEDKILMSPKAFDTVRFTVHASFELEPMLGNGEALYTSERRSEELDGAPSGITSNVITLLVSEVSSVLVRETDLGQGALLRYYKQYRTEDIKEVVQYFEDAWRKCPLTHPCRVVALTNLAKAKFMSYRADPTGADPDESIRLYQEAHNLHRPDHPDGSTTVLRLAQLFLFRYEEQGCNEPVAREIEKLLTPSHDLPEDSHECRAADLVLETLRRC</sequence>
<accession>A0A0C9Z9V8</accession>
<protein>
    <submittedName>
        <fullName evidence="1">Uncharacterized protein</fullName>
    </submittedName>
</protein>
<reference evidence="1 2" key="1">
    <citation type="submission" date="2014-04" db="EMBL/GenBank/DDBJ databases">
        <authorList>
            <consortium name="DOE Joint Genome Institute"/>
            <person name="Kuo A."/>
            <person name="Kohler A."/>
            <person name="Costa M.D."/>
            <person name="Nagy L.G."/>
            <person name="Floudas D."/>
            <person name="Copeland A."/>
            <person name="Barry K.W."/>
            <person name="Cichocki N."/>
            <person name="Veneault-Fourrey C."/>
            <person name="LaButti K."/>
            <person name="Lindquist E.A."/>
            <person name="Lipzen A."/>
            <person name="Lundell T."/>
            <person name="Morin E."/>
            <person name="Murat C."/>
            <person name="Sun H."/>
            <person name="Tunlid A."/>
            <person name="Henrissat B."/>
            <person name="Grigoriev I.V."/>
            <person name="Hibbett D.S."/>
            <person name="Martin F."/>
            <person name="Nordberg H.P."/>
            <person name="Cantor M.N."/>
            <person name="Hua S.X."/>
        </authorList>
    </citation>
    <scope>NUCLEOTIDE SEQUENCE [LARGE SCALE GENOMIC DNA]</scope>
    <source>
        <strain evidence="1 2">441</strain>
    </source>
</reference>
<dbReference type="AlphaFoldDB" id="A0A0C9Z9V8"/>
<dbReference type="OrthoDB" id="2691276at2759"/>
<gene>
    <name evidence="1" type="ORF">PISMIDRAFT_15646</name>
</gene>
<dbReference type="EMBL" id="KN833849">
    <property type="protein sequence ID" value="KIK16718.1"/>
    <property type="molecule type" value="Genomic_DNA"/>
</dbReference>